<gene>
    <name evidence="3" type="ORF">B296_00035169</name>
</gene>
<dbReference type="Pfam" id="PF15787">
    <property type="entry name" value="DUF4704"/>
    <property type="match status" value="1"/>
</dbReference>
<protein>
    <recommendedName>
        <fullName evidence="2">DUF4704 domain-containing protein</fullName>
    </recommendedName>
</protein>
<evidence type="ECO:0000256" key="1">
    <source>
        <dbReference type="SAM" id="MobiDB-lite"/>
    </source>
</evidence>
<sequence>MREANALQMLLDGCRRCYWIVREKDSVDTFSLNGTKRPVGEVNSLVDELLVVLELLIGAASPSLAADDVRCLIGFLVDCPQPNQNLVSKSWNSDHASFKASMAANIERMISAPENQLVKNLGGISFSITADSARNNVYNIDDGDGIVVGILSLLGALVTNGHLKIVSNTTTTPSGNILSTGPEGGTMFDDKVSLLLFALQKAFQAAPRKLMTTNVYTALLGATGVPEEEDAMEEEEEERGRGRKRKEEEKAVEEEGRKKEEDEAVEE</sequence>
<comment type="caution">
    <text evidence="3">The sequence shown here is derived from an EMBL/GenBank/DDBJ whole genome shotgun (WGS) entry which is preliminary data.</text>
</comment>
<reference evidence="3 4" key="1">
    <citation type="journal article" date="2014" name="Agronomy (Basel)">
        <title>A Draft Genome Sequence for Ensete ventricosum, the Drought-Tolerant Tree Against Hunger.</title>
        <authorList>
            <person name="Harrison J."/>
            <person name="Moore K.A."/>
            <person name="Paszkiewicz K."/>
            <person name="Jones T."/>
            <person name="Grant M."/>
            <person name="Ambacheew D."/>
            <person name="Muzemil S."/>
            <person name="Studholme D.J."/>
        </authorList>
    </citation>
    <scope>NUCLEOTIDE SEQUENCE [LARGE SCALE GENOMIC DNA]</scope>
</reference>
<feature type="compositionally biased region" description="Acidic residues" evidence="1">
    <location>
        <begin position="226"/>
        <end position="237"/>
    </location>
</feature>
<evidence type="ECO:0000313" key="3">
    <source>
        <dbReference type="EMBL" id="RRT67812.1"/>
    </source>
</evidence>
<feature type="region of interest" description="Disordered" evidence="1">
    <location>
        <begin position="224"/>
        <end position="267"/>
    </location>
</feature>
<dbReference type="PANTHER" id="PTHR13743">
    <property type="entry name" value="BEIGE/BEACH-RELATED"/>
    <property type="match status" value="1"/>
</dbReference>
<feature type="compositionally biased region" description="Basic and acidic residues" evidence="1">
    <location>
        <begin position="245"/>
        <end position="261"/>
    </location>
</feature>
<dbReference type="InterPro" id="IPR031570">
    <property type="entry name" value="NBEA/BDCP_DUF4704"/>
</dbReference>
<proteinExistence type="predicted"/>
<evidence type="ECO:0000259" key="2">
    <source>
        <dbReference type="Pfam" id="PF15787"/>
    </source>
</evidence>
<dbReference type="InterPro" id="IPR050865">
    <property type="entry name" value="BEACH_Domain"/>
</dbReference>
<dbReference type="Proteomes" id="UP000287651">
    <property type="component" value="Unassembled WGS sequence"/>
</dbReference>
<organism evidence="3 4">
    <name type="scientific">Ensete ventricosum</name>
    <name type="common">Abyssinian banana</name>
    <name type="synonym">Musa ensete</name>
    <dbReference type="NCBI Taxonomy" id="4639"/>
    <lineage>
        <taxon>Eukaryota</taxon>
        <taxon>Viridiplantae</taxon>
        <taxon>Streptophyta</taxon>
        <taxon>Embryophyta</taxon>
        <taxon>Tracheophyta</taxon>
        <taxon>Spermatophyta</taxon>
        <taxon>Magnoliopsida</taxon>
        <taxon>Liliopsida</taxon>
        <taxon>Zingiberales</taxon>
        <taxon>Musaceae</taxon>
        <taxon>Ensete</taxon>
    </lineage>
</organism>
<dbReference type="EMBL" id="AMZH03004902">
    <property type="protein sequence ID" value="RRT67812.1"/>
    <property type="molecule type" value="Genomic_DNA"/>
</dbReference>
<accession>A0A426ZV32</accession>
<dbReference type="PANTHER" id="PTHR13743:SF157">
    <property type="entry name" value="BEACH DOMAIN-CONTAINING PROTEIN C2"/>
    <property type="match status" value="1"/>
</dbReference>
<evidence type="ECO:0000313" key="4">
    <source>
        <dbReference type="Proteomes" id="UP000287651"/>
    </source>
</evidence>
<feature type="domain" description="DUF4704" evidence="2">
    <location>
        <begin position="1"/>
        <end position="84"/>
    </location>
</feature>
<dbReference type="AlphaFoldDB" id="A0A426ZV32"/>
<name>A0A426ZV32_ENSVE</name>